<evidence type="ECO:0000256" key="1">
    <source>
        <dbReference type="SAM" id="MobiDB-lite"/>
    </source>
</evidence>
<proteinExistence type="predicted"/>
<feature type="region of interest" description="Disordered" evidence="1">
    <location>
        <begin position="1"/>
        <end position="24"/>
    </location>
</feature>
<accession>A0A7W6RQ54</accession>
<dbReference type="AlphaFoldDB" id="A0A7W6RQ54"/>
<dbReference type="EMBL" id="JACIGM010000009">
    <property type="protein sequence ID" value="MBB4276628.1"/>
    <property type="molecule type" value="Genomic_DNA"/>
</dbReference>
<organism evidence="2 3">
    <name type="scientific">Rhizobium mongolense</name>
    <dbReference type="NCBI Taxonomy" id="57676"/>
    <lineage>
        <taxon>Bacteria</taxon>
        <taxon>Pseudomonadati</taxon>
        <taxon>Pseudomonadota</taxon>
        <taxon>Alphaproteobacteria</taxon>
        <taxon>Hyphomicrobiales</taxon>
        <taxon>Rhizobiaceae</taxon>
        <taxon>Rhizobium/Agrobacterium group</taxon>
        <taxon>Rhizobium</taxon>
    </lineage>
</organism>
<sequence length="242" mass="26015">MFGQVWSYRSGQASRPGVARSPAHQNTLPCGLTSTALSGKHGCHGCLTKRPHHAPLCESIGDLPSPSAVTKSPKQVACRIGAPFALHHLSVPAARIWRPFGRASNILVQLRTKVGLRVDTHTGRTSKHANTATRAGFNSHRDQTGGRLTECWRVAQTLIEIWSGVATARDRRCCERMSPQITDHHACIRTSTAATKTYAGCSPAGGAAEHRLGLSGTVSSFPNIERFSMTSHRPPSQGLASR</sequence>
<gene>
    <name evidence="2" type="ORF">GGE12_004425</name>
</gene>
<protein>
    <submittedName>
        <fullName evidence="2">Uncharacterized protein</fullName>
    </submittedName>
</protein>
<reference evidence="2 3" key="1">
    <citation type="submission" date="2020-08" db="EMBL/GenBank/DDBJ databases">
        <title>Genomic Encyclopedia of Type Strains, Phase IV (KMG-V): Genome sequencing to study the core and pangenomes of soil and plant-associated prokaryotes.</title>
        <authorList>
            <person name="Whitman W."/>
        </authorList>
    </citation>
    <scope>NUCLEOTIDE SEQUENCE [LARGE SCALE GENOMIC DNA]</scope>
    <source>
        <strain evidence="2 3">SEMIA 402</strain>
    </source>
</reference>
<evidence type="ECO:0000313" key="3">
    <source>
        <dbReference type="Proteomes" id="UP000533641"/>
    </source>
</evidence>
<evidence type="ECO:0000313" key="2">
    <source>
        <dbReference type="EMBL" id="MBB4276628.1"/>
    </source>
</evidence>
<dbReference type="Proteomes" id="UP000533641">
    <property type="component" value="Unassembled WGS sequence"/>
</dbReference>
<comment type="caution">
    <text evidence="2">The sequence shown here is derived from an EMBL/GenBank/DDBJ whole genome shotgun (WGS) entry which is preliminary data.</text>
</comment>
<name>A0A7W6RQ54_9HYPH</name>